<reference evidence="1 2" key="1">
    <citation type="submission" date="2022-04" db="EMBL/GenBank/DDBJ databases">
        <authorList>
            <person name="Ra J.-S."/>
            <person name="Kim S.-B."/>
        </authorList>
    </citation>
    <scope>NUCLEOTIDE SEQUENCE [LARGE SCALE GENOMIC DNA]</scope>
    <source>
        <strain evidence="1 2">MMS21-Er5</strain>
    </source>
</reference>
<name>A0ABY4LL64_9FLAO</name>
<organism evidence="1 2">
    <name type="scientific">Flavobacterium humidisoli</name>
    <dbReference type="NCBI Taxonomy" id="2937442"/>
    <lineage>
        <taxon>Bacteria</taxon>
        <taxon>Pseudomonadati</taxon>
        <taxon>Bacteroidota</taxon>
        <taxon>Flavobacteriia</taxon>
        <taxon>Flavobacteriales</taxon>
        <taxon>Flavobacteriaceae</taxon>
        <taxon>Flavobacterium</taxon>
    </lineage>
</organism>
<evidence type="ECO:0008006" key="3">
    <source>
        <dbReference type="Google" id="ProtNLM"/>
    </source>
</evidence>
<dbReference type="RefSeq" id="WP_248726188.1">
    <property type="nucleotide sequence ID" value="NZ_CP096829.1"/>
</dbReference>
<protein>
    <recommendedName>
        <fullName evidence="3">DKNYY family protein</fullName>
    </recommendedName>
</protein>
<evidence type="ECO:0000313" key="1">
    <source>
        <dbReference type="EMBL" id="UPZ13842.1"/>
    </source>
</evidence>
<accession>A0ABY4LL64</accession>
<dbReference type="EMBL" id="CP096829">
    <property type="protein sequence ID" value="UPZ13842.1"/>
    <property type="molecule type" value="Genomic_DNA"/>
</dbReference>
<gene>
    <name evidence="1" type="ORF">M0M44_13890</name>
</gene>
<proteinExistence type="predicted"/>
<dbReference type="PROSITE" id="PS51257">
    <property type="entry name" value="PROKAR_LIPOPROTEIN"/>
    <property type="match status" value="1"/>
</dbReference>
<keyword evidence="2" id="KW-1185">Reference proteome</keyword>
<sequence>MKIILNIRSLIVLIISFTIISCKKYVASSRIDPESYMKLNLIILVRKYSNLKQIIKVILIFLLFISCNGQNSNKKKQVLNKDKEQIKNINNEQSSVDFFDQKYFNGYMISFGDEDLSEHPYRYYYNYNNNDIQWFAISYVPKDISLHNYWVNYIKSFDSGENKENSIIEKKVNKDLSLYNIFAVYIPKKYLDVSNGESEEAMFFKNNTEVFFYLYNSFDNKWRFLKKVQTKSPQIGQRDFFYKQFPELFSSANVLKLNENRNIAYFYDYDLDQDGIKDKIIIYTNDEEKGEFERIHFGLRMEIKKGLPNNSFKTWYENKNIIPKNNFNCAAEGFSTVVFKDNYFTVENQVCSDYIEISTYITFKVIGNNIVLHKYGERYFDKADHEKQIPSKIWGIKDFQNVNFDEVTDDFLVKLSQVKPKNK</sequence>
<dbReference type="Proteomes" id="UP000829998">
    <property type="component" value="Chromosome"/>
</dbReference>
<evidence type="ECO:0000313" key="2">
    <source>
        <dbReference type="Proteomes" id="UP000829998"/>
    </source>
</evidence>